<evidence type="ECO:0000313" key="3">
    <source>
        <dbReference type="Proteomes" id="UP000580839"/>
    </source>
</evidence>
<gene>
    <name evidence="2" type="ORF">HOP12_03755</name>
</gene>
<dbReference type="PROSITE" id="PS50206">
    <property type="entry name" value="RHODANESE_3"/>
    <property type="match status" value="1"/>
</dbReference>
<sequence length="157" mass="16676">MRNLCQHPEFVSRVSTSAFALALALLTGCGNSGSGGRAAVSGTRSATHAAVSHIDAASARTFLDENSEALLLDVRNPKEWKSKYPAAPGAMTIPLPELHKHVGELAAWKDKPIFTVCHSGSRSLTAAEMLADSGFRDVRSIDGGMVAWKMVENLTAQ</sequence>
<name>A0A849SFM0_UNCEI</name>
<reference evidence="2 3" key="1">
    <citation type="submission" date="2020-04" db="EMBL/GenBank/DDBJ databases">
        <title>Metagenomic profiling of ammonia- and methane-oxidizing microorganisms in a Dutch drinking water treatment plant.</title>
        <authorList>
            <person name="Poghosyan L."/>
            <person name="Leucker S."/>
        </authorList>
    </citation>
    <scope>NUCLEOTIDE SEQUENCE [LARGE SCALE GENOMIC DNA]</scope>
    <source>
        <strain evidence="2">S-RSF-IL-03</strain>
    </source>
</reference>
<dbReference type="PANTHER" id="PTHR43031">
    <property type="entry name" value="FAD-DEPENDENT OXIDOREDUCTASE"/>
    <property type="match status" value="1"/>
</dbReference>
<feature type="domain" description="Rhodanese" evidence="1">
    <location>
        <begin position="65"/>
        <end position="157"/>
    </location>
</feature>
<organism evidence="2 3">
    <name type="scientific">Eiseniibacteriota bacterium</name>
    <dbReference type="NCBI Taxonomy" id="2212470"/>
    <lineage>
        <taxon>Bacteria</taxon>
        <taxon>Candidatus Eiseniibacteriota</taxon>
    </lineage>
</organism>
<dbReference type="AlphaFoldDB" id="A0A849SFM0"/>
<dbReference type="InterPro" id="IPR001763">
    <property type="entry name" value="Rhodanese-like_dom"/>
</dbReference>
<dbReference type="InterPro" id="IPR036873">
    <property type="entry name" value="Rhodanese-like_dom_sf"/>
</dbReference>
<evidence type="ECO:0000259" key="1">
    <source>
        <dbReference type="PROSITE" id="PS50206"/>
    </source>
</evidence>
<accession>A0A849SFM0</accession>
<dbReference type="Pfam" id="PF00581">
    <property type="entry name" value="Rhodanese"/>
    <property type="match status" value="1"/>
</dbReference>
<proteinExistence type="predicted"/>
<dbReference type="InterPro" id="IPR050229">
    <property type="entry name" value="GlpE_sulfurtransferase"/>
</dbReference>
<dbReference type="Proteomes" id="UP000580839">
    <property type="component" value="Unassembled WGS sequence"/>
</dbReference>
<dbReference type="EMBL" id="JABFRW010000036">
    <property type="protein sequence ID" value="NOT33266.1"/>
    <property type="molecule type" value="Genomic_DNA"/>
</dbReference>
<dbReference type="PROSITE" id="PS51257">
    <property type="entry name" value="PROKAR_LIPOPROTEIN"/>
    <property type="match status" value="1"/>
</dbReference>
<protein>
    <submittedName>
        <fullName evidence="2">Rhodanese-like domain-containing protein</fullName>
    </submittedName>
</protein>
<dbReference type="CDD" id="cd00158">
    <property type="entry name" value="RHOD"/>
    <property type="match status" value="1"/>
</dbReference>
<dbReference type="PANTHER" id="PTHR43031:SF1">
    <property type="entry name" value="PYRIDINE NUCLEOTIDE-DISULPHIDE OXIDOREDUCTASE"/>
    <property type="match status" value="1"/>
</dbReference>
<dbReference type="Gene3D" id="3.40.250.10">
    <property type="entry name" value="Rhodanese-like domain"/>
    <property type="match status" value="1"/>
</dbReference>
<dbReference type="SMART" id="SM00450">
    <property type="entry name" value="RHOD"/>
    <property type="match status" value="1"/>
</dbReference>
<dbReference type="SUPFAM" id="SSF52821">
    <property type="entry name" value="Rhodanese/Cell cycle control phosphatase"/>
    <property type="match status" value="1"/>
</dbReference>
<evidence type="ECO:0000313" key="2">
    <source>
        <dbReference type="EMBL" id="NOT33266.1"/>
    </source>
</evidence>
<comment type="caution">
    <text evidence="2">The sequence shown here is derived from an EMBL/GenBank/DDBJ whole genome shotgun (WGS) entry which is preliminary data.</text>
</comment>